<comment type="caution">
    <text evidence="3">The sequence shown here is derived from an EMBL/GenBank/DDBJ whole genome shotgun (WGS) entry which is preliminary data.</text>
</comment>
<feature type="region of interest" description="Disordered" evidence="1">
    <location>
        <begin position="69"/>
        <end position="91"/>
    </location>
</feature>
<dbReference type="EMBL" id="JBHUDZ010000002">
    <property type="protein sequence ID" value="MFD1601494.1"/>
    <property type="molecule type" value="Genomic_DNA"/>
</dbReference>
<sequence length="197" mass="20345">MSVLIGTIVPVGYNADGSITDGYLSCNGEAVEREKYANLFASISTFWGAGDGKSTFNVPDLRGLLLRGVSDGTGKDPDAGQRTSINNGGSNGDAVGSLQSTATALPSSVKCITSIPQQAPGSLQTIDVNGNHTHNVPGLPVDSSWYKIAGSHYAQWNSGGGNTSLDGAHVHSVSSGGDSESRPVNVYVGYMIYYGTL</sequence>
<evidence type="ECO:0000256" key="1">
    <source>
        <dbReference type="SAM" id="MobiDB-lite"/>
    </source>
</evidence>
<dbReference type="Gene3D" id="3.90.1340.10">
    <property type="entry name" value="Phage tail collar domain"/>
    <property type="match status" value="1"/>
</dbReference>
<dbReference type="SUPFAM" id="SSF88874">
    <property type="entry name" value="Receptor-binding domain of short tail fibre protein gp12"/>
    <property type="match status" value="1"/>
</dbReference>
<evidence type="ECO:0000313" key="3">
    <source>
        <dbReference type="EMBL" id="MFD1601494.1"/>
    </source>
</evidence>
<dbReference type="Proteomes" id="UP001597138">
    <property type="component" value="Unassembled WGS sequence"/>
</dbReference>
<name>A0ABW4H7W7_9FLAO</name>
<organism evidence="3 4">
    <name type="scientific">Flavobacterium artemisiae</name>
    <dbReference type="NCBI Taxonomy" id="2126556"/>
    <lineage>
        <taxon>Bacteria</taxon>
        <taxon>Pseudomonadati</taxon>
        <taxon>Bacteroidota</taxon>
        <taxon>Flavobacteriia</taxon>
        <taxon>Flavobacteriales</taxon>
        <taxon>Flavobacteriaceae</taxon>
        <taxon>Flavobacterium</taxon>
    </lineage>
</organism>
<proteinExistence type="predicted"/>
<dbReference type="InterPro" id="IPR037053">
    <property type="entry name" value="Phage_tail_collar_dom_sf"/>
</dbReference>
<dbReference type="RefSeq" id="WP_379815950.1">
    <property type="nucleotide sequence ID" value="NZ_JBHUDZ010000002.1"/>
</dbReference>
<gene>
    <name evidence="3" type="ORF">ACFSC2_01960</name>
</gene>
<evidence type="ECO:0000259" key="2">
    <source>
        <dbReference type="Pfam" id="PF07484"/>
    </source>
</evidence>
<feature type="domain" description="Phage tail collar" evidence="2">
    <location>
        <begin position="6"/>
        <end position="64"/>
    </location>
</feature>
<keyword evidence="4" id="KW-1185">Reference proteome</keyword>
<dbReference type="InterPro" id="IPR011083">
    <property type="entry name" value="Phage_tail_collar_dom"/>
</dbReference>
<evidence type="ECO:0000313" key="4">
    <source>
        <dbReference type="Proteomes" id="UP001597138"/>
    </source>
</evidence>
<protein>
    <submittedName>
        <fullName evidence="3">Phage tail protein</fullName>
    </submittedName>
</protein>
<reference evidence="4" key="1">
    <citation type="journal article" date="2019" name="Int. J. Syst. Evol. Microbiol.">
        <title>The Global Catalogue of Microorganisms (GCM) 10K type strain sequencing project: providing services to taxonomists for standard genome sequencing and annotation.</title>
        <authorList>
            <consortium name="The Broad Institute Genomics Platform"/>
            <consortium name="The Broad Institute Genome Sequencing Center for Infectious Disease"/>
            <person name="Wu L."/>
            <person name="Ma J."/>
        </authorList>
    </citation>
    <scope>NUCLEOTIDE SEQUENCE [LARGE SCALE GENOMIC DNA]</scope>
    <source>
        <strain evidence="4">CCUG 70865</strain>
    </source>
</reference>
<dbReference type="Pfam" id="PF07484">
    <property type="entry name" value="Collar"/>
    <property type="match status" value="1"/>
</dbReference>
<accession>A0ABW4H7W7</accession>